<proteinExistence type="predicted"/>
<keyword evidence="2" id="KW-0964">Secreted</keyword>
<dbReference type="SUPFAM" id="SSF51120">
    <property type="entry name" value="beta-Roll"/>
    <property type="match status" value="3"/>
</dbReference>
<reference evidence="3 4" key="1">
    <citation type="submission" date="2021-07" db="EMBL/GenBank/DDBJ databases">
        <authorList>
            <person name="So Y."/>
        </authorList>
    </citation>
    <scope>NUCLEOTIDE SEQUENCE [LARGE SCALE GENOMIC DNA]</scope>
    <source>
        <strain evidence="3 4">HJA6</strain>
    </source>
</reference>
<keyword evidence="4" id="KW-1185">Reference proteome</keyword>
<dbReference type="InterPro" id="IPR001343">
    <property type="entry name" value="Hemolysn_Ca-bd"/>
</dbReference>
<evidence type="ECO:0000256" key="1">
    <source>
        <dbReference type="ARBA" id="ARBA00004613"/>
    </source>
</evidence>
<dbReference type="PROSITE" id="PS00330">
    <property type="entry name" value="HEMOLYSIN_CALCIUM"/>
    <property type="match status" value="3"/>
</dbReference>
<dbReference type="InterPro" id="IPR011049">
    <property type="entry name" value="Serralysin-like_metalloprot_C"/>
</dbReference>
<gene>
    <name evidence="3" type="ORF">KPL78_20220</name>
</gene>
<comment type="subcellular location">
    <subcellularLocation>
        <location evidence="1">Secreted</location>
    </subcellularLocation>
</comment>
<dbReference type="EMBL" id="JAHYBZ010000007">
    <property type="protein sequence ID" value="MBW6400197.1"/>
    <property type="molecule type" value="Genomic_DNA"/>
</dbReference>
<dbReference type="Gene3D" id="2.150.10.10">
    <property type="entry name" value="Serralysin-like metalloprotease, C-terminal"/>
    <property type="match status" value="5"/>
</dbReference>
<sequence>MAYILGTAAANILNGTAAADVIYGNAGNDRINGLAGDDILIGGLGADTFVYSPGSGFDAIVDGGAGDVLRVEGYAHGYNWSVSNDTDLVVWFVEDADYRGDPSSGVRLVNHFRGSAISYIEGDFTTSNASYGTDVTLSRLYFTPGGTGIDQGNHAEILIGTAQDDLITSGGGFFHEMFGQDGDDTLLASPGTTYAFMHGGDGNDLHLGGDGRDSFRGNRGSDTFDGGGGTTDAIEFRDSTDAVKVDLARTTLQYVSDYDGGDIILNVEQVYGSRWNDTLLGSASGDMLVGRDGRDILNGRAGADTMDGGQDNDIYYVDNAGDAVWESGYHNVSGYDRIVSTVSYALSDSVYVERLSLSGGVAVNAQGNFLSNRLDGNALGNTLSGLNGNDLMFGFAGNDTLLGGEGNDRLLGGAGADSLVGGNGNDRYEWDAITDMTGDRVVGFVKGQDILDLATIDANTATPAYEDFTFIGSAAFTGAGQVRAQLVGGNTVVQVNVNAALAFDAQFTLEGFTGTLAASDFAL</sequence>
<evidence type="ECO:0000313" key="4">
    <source>
        <dbReference type="Proteomes" id="UP001196565"/>
    </source>
</evidence>
<dbReference type="PANTHER" id="PTHR38340">
    <property type="entry name" value="S-LAYER PROTEIN"/>
    <property type="match status" value="1"/>
</dbReference>
<name>A0ABS7AD17_9PROT</name>
<dbReference type="Proteomes" id="UP001196565">
    <property type="component" value="Unassembled WGS sequence"/>
</dbReference>
<dbReference type="RefSeq" id="WP_219764798.1">
    <property type="nucleotide sequence ID" value="NZ_JAHYBZ010000007.1"/>
</dbReference>
<accession>A0ABS7AD17</accession>
<dbReference type="Pfam" id="PF00353">
    <property type="entry name" value="HemolysinCabind"/>
    <property type="match status" value="4"/>
</dbReference>
<protein>
    <submittedName>
        <fullName evidence="3">Calcium-binding protein</fullName>
    </submittedName>
</protein>
<organism evidence="3 4">
    <name type="scientific">Roseomonas alba</name>
    <dbReference type="NCBI Taxonomy" id="2846776"/>
    <lineage>
        <taxon>Bacteria</taxon>
        <taxon>Pseudomonadati</taxon>
        <taxon>Pseudomonadota</taxon>
        <taxon>Alphaproteobacteria</taxon>
        <taxon>Acetobacterales</taxon>
        <taxon>Roseomonadaceae</taxon>
        <taxon>Roseomonas</taxon>
    </lineage>
</organism>
<evidence type="ECO:0000313" key="3">
    <source>
        <dbReference type="EMBL" id="MBW6400197.1"/>
    </source>
</evidence>
<comment type="caution">
    <text evidence="3">The sequence shown here is derived from an EMBL/GenBank/DDBJ whole genome shotgun (WGS) entry which is preliminary data.</text>
</comment>
<dbReference type="PRINTS" id="PR00313">
    <property type="entry name" value="CABNDNGRPT"/>
</dbReference>
<dbReference type="InterPro" id="IPR050557">
    <property type="entry name" value="RTX_toxin/Mannuronan_C5-epim"/>
</dbReference>
<evidence type="ECO:0000256" key="2">
    <source>
        <dbReference type="ARBA" id="ARBA00022525"/>
    </source>
</evidence>
<dbReference type="PANTHER" id="PTHR38340:SF1">
    <property type="entry name" value="S-LAYER PROTEIN"/>
    <property type="match status" value="1"/>
</dbReference>
<dbReference type="InterPro" id="IPR018511">
    <property type="entry name" value="Hemolysin-typ_Ca-bd_CS"/>
</dbReference>